<organism evidence="3 4">
    <name type="scientific">Tilletia controversa</name>
    <name type="common">dwarf bunt fungus</name>
    <dbReference type="NCBI Taxonomy" id="13291"/>
    <lineage>
        <taxon>Eukaryota</taxon>
        <taxon>Fungi</taxon>
        <taxon>Dikarya</taxon>
        <taxon>Basidiomycota</taxon>
        <taxon>Ustilaginomycotina</taxon>
        <taxon>Exobasidiomycetes</taxon>
        <taxon>Tilletiales</taxon>
        <taxon>Tilletiaceae</taxon>
        <taxon>Tilletia</taxon>
    </lineage>
</organism>
<feature type="non-terminal residue" evidence="3">
    <location>
        <position position="580"/>
    </location>
</feature>
<reference evidence="3" key="2">
    <citation type="journal article" date="2019" name="IMA Fungus">
        <title>Genome sequencing and comparison of five Tilletia species to identify candidate genes for the detection of regulated species infecting wheat.</title>
        <authorList>
            <person name="Nguyen H.D.T."/>
            <person name="Sultana T."/>
            <person name="Kesanakurti P."/>
            <person name="Hambleton S."/>
        </authorList>
    </citation>
    <scope>NUCLEOTIDE SEQUENCE</scope>
    <source>
        <strain evidence="3">DAOMC 236426</strain>
    </source>
</reference>
<keyword evidence="4" id="KW-1185">Reference proteome</keyword>
<proteinExistence type="predicted"/>
<accession>A0A8X7SSI3</accession>
<dbReference type="Gene3D" id="2.30.30.30">
    <property type="match status" value="1"/>
</dbReference>
<feature type="compositionally biased region" description="Low complexity" evidence="1">
    <location>
        <begin position="404"/>
        <end position="415"/>
    </location>
</feature>
<evidence type="ECO:0000256" key="1">
    <source>
        <dbReference type="SAM" id="MobiDB-lite"/>
    </source>
</evidence>
<dbReference type="Proteomes" id="UP000077684">
    <property type="component" value="Unassembled WGS sequence"/>
</dbReference>
<feature type="domain" description="Spt5 KOW" evidence="2">
    <location>
        <begin position="97"/>
        <end position="132"/>
    </location>
</feature>
<gene>
    <name evidence="3" type="ORF">A4X06_0g9208</name>
</gene>
<evidence type="ECO:0000313" key="3">
    <source>
        <dbReference type="EMBL" id="KAE8237506.1"/>
    </source>
</evidence>
<dbReference type="InterPro" id="IPR041978">
    <property type="entry name" value="KOW_Spt5_5"/>
</dbReference>
<dbReference type="AlphaFoldDB" id="A0A8X7SSI3"/>
<dbReference type="InterPro" id="IPR014722">
    <property type="entry name" value="Rib_uL2_dom2"/>
</dbReference>
<protein>
    <recommendedName>
        <fullName evidence="2">Spt5 KOW domain-containing protein</fullName>
    </recommendedName>
</protein>
<dbReference type="EMBL" id="LWDE02002493">
    <property type="protein sequence ID" value="KAE8237506.1"/>
    <property type="molecule type" value="Genomic_DNA"/>
</dbReference>
<sequence length="580" mass="58936">MKETEGDSPRNGKVIQTYQSGVVFLFSRDISENNGVWYASPSRLTPLTPRHMGTSVKDSLDKMNPAMNMQLMASRGIDPTAMAHVALGGRTKDYFKGRHVVVVKGPFKGCRGIIKETLPDGMARVELHTTNRNETFPLAILKEKDPHTGQSKPLAIGGGPGSNFGPAQGRSNMSTPYSSGPNGIMGPPVMPMGGRTPYGGMAPGMGGGGATTYGAAMSGSATAYGGGTGYGGQTAYGNMANGGKTPAYYTSTGGDQVPAYGVNNHGRTPAVGFGGARTPFGAGMGNDGGRTPFQAPGGVTSFAGPGRGLGGATPRAAAAAYGGGTPNWSAGNKTPAHLLAGYGQGASGAATPYHPGGGGDGPSGYQAVADPRRRVQLGGATPMPYYAAPTPAAAAATPGAFAAPTPGDLGAAPTPAAAPTPGAPTPAGYNAPTPGGDGAPTPGYSAPTPAVQSYHDGGSTSSNANQRVYPVRDAAVRILRYEDASLVGKIVLVVSPSKAEPVEATCIVRDAGTPGDIEIAVTDVEIVHPTRMKELCVVLHGEWRGSRGTVTETTDSRIVLRMTDQQMLEFPRAHVATVLS</sequence>
<reference evidence="3" key="1">
    <citation type="submission" date="2016-04" db="EMBL/GenBank/DDBJ databases">
        <authorList>
            <person name="Nguyen H.D."/>
            <person name="Samba Siva P."/>
            <person name="Cullis J."/>
            <person name="Levesque C.A."/>
            <person name="Hambleton S."/>
        </authorList>
    </citation>
    <scope>NUCLEOTIDE SEQUENCE</scope>
    <source>
        <strain evidence="3">DAOMC 236426</strain>
    </source>
</reference>
<dbReference type="Pfam" id="PF23290">
    <property type="entry name" value="KOW5_SPT5"/>
    <property type="match status" value="1"/>
</dbReference>
<feature type="compositionally biased region" description="Low complexity" evidence="1">
    <location>
        <begin position="425"/>
        <end position="443"/>
    </location>
</feature>
<feature type="region of interest" description="Disordered" evidence="1">
    <location>
        <begin position="404"/>
        <end position="466"/>
    </location>
</feature>
<evidence type="ECO:0000313" key="4">
    <source>
        <dbReference type="Proteomes" id="UP000077684"/>
    </source>
</evidence>
<name>A0A8X7SSI3_9BASI</name>
<comment type="caution">
    <text evidence="3">The sequence shown here is derived from an EMBL/GenBank/DDBJ whole genome shotgun (WGS) entry which is preliminary data.</text>
</comment>
<evidence type="ECO:0000259" key="2">
    <source>
        <dbReference type="Pfam" id="PF23290"/>
    </source>
</evidence>